<keyword evidence="2" id="KW-1185">Reference proteome</keyword>
<organism evidence="1 2">
    <name type="scientific">Enteroscipio rubneri</name>
    <dbReference type="NCBI Taxonomy" id="2070686"/>
    <lineage>
        <taxon>Bacteria</taxon>
        <taxon>Bacillati</taxon>
        <taxon>Actinomycetota</taxon>
        <taxon>Coriobacteriia</taxon>
        <taxon>Eggerthellales</taxon>
        <taxon>Eggerthellaceae</taxon>
        <taxon>Enteroscipio</taxon>
    </lineage>
</organism>
<proteinExistence type="predicted"/>
<dbReference type="RefSeq" id="WP_103265637.1">
    <property type="nucleotide sequence ID" value="NZ_CABMLE010000014.1"/>
</dbReference>
<evidence type="ECO:0000313" key="1">
    <source>
        <dbReference type="EMBL" id="PNV67001.1"/>
    </source>
</evidence>
<dbReference type="AlphaFoldDB" id="A0A2K2U9J1"/>
<sequence>MKKVLFTLVGLVAVAAIGAIIVFATASDESSPLNGAASEAKAAAANAAIDAAGLKGKVNDALSSRVDDIAAATGLSSSQVESAIDNLAIDDWTAIALPAGAIATGTFDGSAAGVDGAITTYEDPGYVTVEAYGQNVTLEVPASAQEYLSLLASQ</sequence>
<evidence type="ECO:0000313" key="2">
    <source>
        <dbReference type="Proteomes" id="UP000236197"/>
    </source>
</evidence>
<name>A0A2K2U9J1_9ACTN</name>
<dbReference type="OrthoDB" id="3176775at2"/>
<dbReference type="EMBL" id="PPEK01000014">
    <property type="protein sequence ID" value="PNV67001.1"/>
    <property type="molecule type" value="Genomic_DNA"/>
</dbReference>
<accession>A0A2K2U9J1</accession>
<reference evidence="2" key="1">
    <citation type="submission" date="2018-01" db="EMBL/GenBank/DDBJ databases">
        <title>Rubneribacter badeniensis gen. nov., sp. nov., and Colonibacter rubneri, gen. nov., sp. nov., WGS of new members of the Eggerthellaceae.</title>
        <authorList>
            <person name="Danylec N."/>
            <person name="Stoll D.A."/>
            <person name="Doetsch A."/>
            <person name="Kulling S.E."/>
            <person name="Huch M."/>
        </authorList>
    </citation>
    <scope>NUCLEOTIDE SEQUENCE [LARGE SCALE GENOMIC DNA]</scope>
    <source>
        <strain evidence="2">ResAG-96</strain>
    </source>
</reference>
<dbReference type="Proteomes" id="UP000236197">
    <property type="component" value="Unassembled WGS sequence"/>
</dbReference>
<comment type="caution">
    <text evidence="1">The sequence shown here is derived from an EMBL/GenBank/DDBJ whole genome shotgun (WGS) entry which is preliminary data.</text>
</comment>
<protein>
    <submittedName>
        <fullName evidence="1">Uncharacterized protein</fullName>
    </submittedName>
</protein>
<gene>
    <name evidence="1" type="ORF">C2L71_10100</name>
</gene>